<keyword evidence="7" id="KW-0333">Golgi apparatus</keyword>
<feature type="transmembrane region" description="Helical" evidence="10">
    <location>
        <begin position="67"/>
        <end position="89"/>
    </location>
</feature>
<keyword evidence="8 10" id="KW-0472">Membrane</keyword>
<gene>
    <name evidence="11" type="ORF">Q9L58_008049</name>
</gene>
<evidence type="ECO:0000256" key="9">
    <source>
        <dbReference type="SAM" id="MobiDB-lite"/>
    </source>
</evidence>
<protein>
    <recommendedName>
        <fullName evidence="13">Integral membrane protein S linking to the trans Golgi network-domain-containing protein</fullName>
    </recommendedName>
</protein>
<evidence type="ECO:0000313" key="12">
    <source>
        <dbReference type="Proteomes" id="UP001447188"/>
    </source>
</evidence>
<feature type="transmembrane region" description="Helical" evidence="10">
    <location>
        <begin position="96"/>
        <end position="115"/>
    </location>
</feature>
<dbReference type="InterPro" id="IPR019185">
    <property type="entry name" value="Integral_membrane_SYS1-rel"/>
</dbReference>
<evidence type="ECO:0000256" key="8">
    <source>
        <dbReference type="ARBA" id="ARBA00023136"/>
    </source>
</evidence>
<organism evidence="11 12">
    <name type="scientific">Discina gigas</name>
    <dbReference type="NCBI Taxonomy" id="1032678"/>
    <lineage>
        <taxon>Eukaryota</taxon>
        <taxon>Fungi</taxon>
        <taxon>Dikarya</taxon>
        <taxon>Ascomycota</taxon>
        <taxon>Pezizomycotina</taxon>
        <taxon>Pezizomycetes</taxon>
        <taxon>Pezizales</taxon>
        <taxon>Discinaceae</taxon>
        <taxon>Discina</taxon>
    </lineage>
</organism>
<evidence type="ECO:0000256" key="5">
    <source>
        <dbReference type="ARBA" id="ARBA00022927"/>
    </source>
</evidence>
<dbReference type="EMBL" id="JBBBZM010000139">
    <property type="protein sequence ID" value="KAL0633039.1"/>
    <property type="molecule type" value="Genomic_DNA"/>
</dbReference>
<dbReference type="Pfam" id="PF09801">
    <property type="entry name" value="SYS1"/>
    <property type="match status" value="1"/>
</dbReference>
<evidence type="ECO:0000256" key="6">
    <source>
        <dbReference type="ARBA" id="ARBA00022989"/>
    </source>
</evidence>
<proteinExistence type="inferred from homology"/>
<dbReference type="PANTHER" id="PTHR12952">
    <property type="entry name" value="SYS1"/>
    <property type="match status" value="1"/>
</dbReference>
<evidence type="ECO:0000256" key="7">
    <source>
        <dbReference type="ARBA" id="ARBA00023034"/>
    </source>
</evidence>
<evidence type="ECO:0000313" key="11">
    <source>
        <dbReference type="EMBL" id="KAL0633039.1"/>
    </source>
</evidence>
<keyword evidence="12" id="KW-1185">Reference proteome</keyword>
<keyword evidence="6 10" id="KW-1133">Transmembrane helix</keyword>
<accession>A0ABR3GAQ6</accession>
<evidence type="ECO:0000256" key="2">
    <source>
        <dbReference type="ARBA" id="ARBA00008160"/>
    </source>
</evidence>
<evidence type="ECO:0000256" key="10">
    <source>
        <dbReference type="SAM" id="Phobius"/>
    </source>
</evidence>
<reference evidence="11 12" key="1">
    <citation type="submission" date="2024-02" db="EMBL/GenBank/DDBJ databases">
        <title>Discinaceae phylogenomics.</title>
        <authorList>
            <person name="Dirks A.C."/>
            <person name="James T.Y."/>
        </authorList>
    </citation>
    <scope>NUCLEOTIDE SEQUENCE [LARGE SCALE GENOMIC DNA]</scope>
    <source>
        <strain evidence="11 12">ACD0624</strain>
    </source>
</reference>
<dbReference type="Proteomes" id="UP001447188">
    <property type="component" value="Unassembled WGS sequence"/>
</dbReference>
<comment type="caution">
    <text evidence="11">The sequence shown here is derived from an EMBL/GenBank/DDBJ whole genome shotgun (WGS) entry which is preliminary data.</text>
</comment>
<evidence type="ECO:0000256" key="1">
    <source>
        <dbReference type="ARBA" id="ARBA00004653"/>
    </source>
</evidence>
<sequence length="192" mass="21145">MPKRPRRIRRPAANSFQPLQTFLQILALQGLYYAIATALILFSALVAGHSFSLDLVFSSRSVQADNAVGWTLGIVWLLCSVFMVVAQVLVHARSKLVLDFSLTLHFLHLVIISLYDHEIPWSWLWWGLQATSTTLMVSVGTWACRWRELRPIPFGGNGPARGVGEGSSSNTRGAGDGGGNYEMVQMKGDGEV</sequence>
<evidence type="ECO:0000256" key="3">
    <source>
        <dbReference type="ARBA" id="ARBA00022448"/>
    </source>
</evidence>
<keyword evidence="5" id="KW-0653">Protein transport</keyword>
<feature type="transmembrane region" description="Helical" evidence="10">
    <location>
        <begin position="121"/>
        <end position="144"/>
    </location>
</feature>
<keyword evidence="3" id="KW-0813">Transport</keyword>
<evidence type="ECO:0008006" key="13">
    <source>
        <dbReference type="Google" id="ProtNLM"/>
    </source>
</evidence>
<dbReference type="PANTHER" id="PTHR12952:SF0">
    <property type="entry name" value="PROTEIN SYS1 HOMOLOG"/>
    <property type="match status" value="1"/>
</dbReference>
<comment type="similarity">
    <text evidence="2">Belongs to the SYS1 family.</text>
</comment>
<comment type="subcellular location">
    <subcellularLocation>
        <location evidence="1">Golgi apparatus membrane</location>
        <topology evidence="1">Multi-pass membrane protein</topology>
    </subcellularLocation>
</comment>
<feature type="transmembrane region" description="Helical" evidence="10">
    <location>
        <begin position="21"/>
        <end position="47"/>
    </location>
</feature>
<keyword evidence="4 10" id="KW-0812">Transmembrane</keyword>
<feature type="region of interest" description="Disordered" evidence="9">
    <location>
        <begin position="157"/>
        <end position="181"/>
    </location>
</feature>
<evidence type="ECO:0000256" key="4">
    <source>
        <dbReference type="ARBA" id="ARBA00022692"/>
    </source>
</evidence>
<name>A0ABR3GAQ6_9PEZI</name>